<evidence type="ECO:0000256" key="7">
    <source>
        <dbReference type="ARBA" id="ARBA00023049"/>
    </source>
</evidence>
<dbReference type="EMBL" id="BFEA01000662">
    <property type="protein sequence ID" value="GBG88295.1"/>
    <property type="molecule type" value="Genomic_DNA"/>
</dbReference>
<dbReference type="SMART" id="SM00232">
    <property type="entry name" value="JAB_MPN"/>
    <property type="match status" value="1"/>
</dbReference>
<dbReference type="GO" id="GO:0006508">
    <property type="term" value="P:proteolysis"/>
    <property type="evidence" value="ECO:0007669"/>
    <property type="project" value="UniProtKB-KW"/>
</dbReference>
<keyword evidence="3" id="KW-0479">Metal-binding</keyword>
<dbReference type="CDD" id="cd08068">
    <property type="entry name" value="MPN_BRCC36"/>
    <property type="match status" value="1"/>
</dbReference>
<accession>A0A388M1B3</accession>
<keyword evidence="5" id="KW-0378">Hydrolase</keyword>
<evidence type="ECO:0000256" key="1">
    <source>
        <dbReference type="ARBA" id="ARBA00008021"/>
    </source>
</evidence>
<name>A0A388M1B3_CHABU</name>
<feature type="compositionally biased region" description="Low complexity" evidence="8">
    <location>
        <begin position="394"/>
        <end position="429"/>
    </location>
</feature>
<dbReference type="GO" id="GO:0070536">
    <property type="term" value="P:protein K63-linked deubiquitination"/>
    <property type="evidence" value="ECO:0007669"/>
    <property type="project" value="InterPro"/>
</dbReference>
<dbReference type="FunFam" id="3.40.140.10:FF:000042">
    <property type="entry name" value="Mov34/MPN/PAD-1 family protein"/>
    <property type="match status" value="1"/>
</dbReference>
<keyword evidence="4" id="KW-0833">Ubl conjugation pathway</keyword>
<dbReference type="InterPro" id="IPR033860">
    <property type="entry name" value="MPN_BRCC36"/>
</dbReference>
<dbReference type="GO" id="GO:0046872">
    <property type="term" value="F:metal ion binding"/>
    <property type="evidence" value="ECO:0007669"/>
    <property type="project" value="UniProtKB-KW"/>
</dbReference>
<organism evidence="10 11">
    <name type="scientific">Chara braunii</name>
    <name type="common">Braun's stonewort</name>
    <dbReference type="NCBI Taxonomy" id="69332"/>
    <lineage>
        <taxon>Eukaryota</taxon>
        <taxon>Viridiplantae</taxon>
        <taxon>Streptophyta</taxon>
        <taxon>Charophyceae</taxon>
        <taxon>Charales</taxon>
        <taxon>Characeae</taxon>
        <taxon>Chara</taxon>
    </lineage>
</organism>
<evidence type="ECO:0000256" key="5">
    <source>
        <dbReference type="ARBA" id="ARBA00022801"/>
    </source>
</evidence>
<dbReference type="AlphaFoldDB" id="A0A388M1B3"/>
<dbReference type="Pfam" id="PF01398">
    <property type="entry name" value="JAB"/>
    <property type="match status" value="1"/>
</dbReference>
<proteinExistence type="inferred from homology"/>
<dbReference type="InterPro" id="IPR050242">
    <property type="entry name" value="JAMM_MPN+_peptidase_M67A"/>
</dbReference>
<feature type="region of interest" description="Disordered" evidence="8">
    <location>
        <begin position="155"/>
        <end position="243"/>
    </location>
</feature>
<feature type="domain" description="MPN" evidence="9">
    <location>
        <begin position="6"/>
        <end position="152"/>
    </location>
</feature>
<dbReference type="InterPro" id="IPR000555">
    <property type="entry name" value="JAMM/MPN+_dom"/>
</dbReference>
<dbReference type="GO" id="GO:0008237">
    <property type="term" value="F:metallopeptidase activity"/>
    <property type="evidence" value="ECO:0007669"/>
    <property type="project" value="UniProtKB-KW"/>
</dbReference>
<comment type="similarity">
    <text evidence="1">Belongs to the peptidase M67A family. BRCC36 subfamily.</text>
</comment>
<dbReference type="PROSITE" id="PS50249">
    <property type="entry name" value="MPN"/>
    <property type="match status" value="1"/>
</dbReference>
<dbReference type="SUPFAM" id="SSF102712">
    <property type="entry name" value="JAB1/MPN domain"/>
    <property type="match status" value="1"/>
</dbReference>
<dbReference type="GO" id="GO:0006281">
    <property type="term" value="P:DNA repair"/>
    <property type="evidence" value="ECO:0007669"/>
    <property type="project" value="InterPro"/>
</dbReference>
<dbReference type="InterPro" id="IPR040749">
    <property type="entry name" value="BRCC36_C"/>
</dbReference>
<feature type="region of interest" description="Disordered" evidence="8">
    <location>
        <begin position="390"/>
        <end position="443"/>
    </location>
</feature>
<keyword evidence="6" id="KW-0862">Zinc</keyword>
<feature type="compositionally biased region" description="Polar residues" evidence="8">
    <location>
        <begin position="195"/>
        <end position="207"/>
    </location>
</feature>
<keyword evidence="2" id="KW-0645">Protease</keyword>
<gene>
    <name evidence="10" type="ORF">CBR_g46861</name>
</gene>
<dbReference type="OMA" id="NHSAKHQ"/>
<evidence type="ECO:0000256" key="8">
    <source>
        <dbReference type="SAM" id="MobiDB-lite"/>
    </source>
</evidence>
<evidence type="ECO:0000259" key="9">
    <source>
        <dbReference type="PROSITE" id="PS50249"/>
    </source>
</evidence>
<dbReference type="Gene3D" id="3.40.140.10">
    <property type="entry name" value="Cytidine Deaminase, domain 2"/>
    <property type="match status" value="1"/>
</dbReference>
<dbReference type="GO" id="GO:0070552">
    <property type="term" value="C:BRISC complex"/>
    <property type="evidence" value="ECO:0007669"/>
    <property type="project" value="InterPro"/>
</dbReference>
<dbReference type="Pfam" id="PF18110">
    <property type="entry name" value="BRCC36_C"/>
    <property type="match status" value="1"/>
</dbReference>
<evidence type="ECO:0000256" key="2">
    <source>
        <dbReference type="ARBA" id="ARBA00022670"/>
    </source>
</evidence>
<dbReference type="PANTHER" id="PTHR10410">
    <property type="entry name" value="EUKARYOTIC TRANSLATION INITIATION FACTOR 3 -RELATED"/>
    <property type="match status" value="1"/>
</dbReference>
<sequence>MSLTGVEVTTEVWLACVTHALSTETEEIMGLLLGDVEYPEDRTAVAHVWAVAPQTRSDRRKDRVETNPEQLAAASAEAERLTAVTGRRTRVIGWYHSHPHITVLPSHVDVRTQGMYQMLDEGFVGLIFSCFSEDASLTGRVQAIAFQSVDMRKRAAQSRMTHSSSGRRTGQEGGSGQSYQGGRWVDGDSDDIAVNSKSSTKNQQQDVAQDIGRGDDAYGSGPRGGVGVSGRNRDGASQGAGSISYSNAVRSSIDMDGEASLSEGLEEAFHRSSLDISGADFVQKLVPLRVVQSHVGVPPELLLSPMVNLQRILFAEERAAFSQVMQLGARDGKVHPLAVMHHSATYHASLCKLMEYCLIPVVSALMDRLQQNKMKIAEADRELARLQELRSTSRRASLSRSNSSQSSRSSSGLPSPSSRRSTVTSTTVPIQRTSATRREVGGS</sequence>
<evidence type="ECO:0000256" key="6">
    <source>
        <dbReference type="ARBA" id="ARBA00022833"/>
    </source>
</evidence>
<protein>
    <recommendedName>
        <fullName evidence="9">MPN domain-containing protein</fullName>
    </recommendedName>
</protein>
<keyword evidence="7" id="KW-0482">Metalloprotease</keyword>
<evidence type="ECO:0000256" key="3">
    <source>
        <dbReference type="ARBA" id="ARBA00022723"/>
    </source>
</evidence>
<dbReference type="OrthoDB" id="446074at2759"/>
<reference evidence="10 11" key="1">
    <citation type="journal article" date="2018" name="Cell">
        <title>The Chara Genome: Secondary Complexity and Implications for Plant Terrestrialization.</title>
        <authorList>
            <person name="Nishiyama T."/>
            <person name="Sakayama H."/>
            <person name="Vries J.D."/>
            <person name="Buschmann H."/>
            <person name="Saint-Marcoux D."/>
            <person name="Ullrich K.K."/>
            <person name="Haas F.B."/>
            <person name="Vanderstraeten L."/>
            <person name="Becker D."/>
            <person name="Lang D."/>
            <person name="Vosolsobe S."/>
            <person name="Rombauts S."/>
            <person name="Wilhelmsson P.K.I."/>
            <person name="Janitza P."/>
            <person name="Kern R."/>
            <person name="Heyl A."/>
            <person name="Rumpler F."/>
            <person name="Villalobos L.I.A.C."/>
            <person name="Clay J.M."/>
            <person name="Skokan R."/>
            <person name="Toyoda A."/>
            <person name="Suzuki Y."/>
            <person name="Kagoshima H."/>
            <person name="Schijlen E."/>
            <person name="Tajeshwar N."/>
            <person name="Catarino B."/>
            <person name="Hetherington A.J."/>
            <person name="Saltykova A."/>
            <person name="Bonnot C."/>
            <person name="Breuninger H."/>
            <person name="Symeonidi A."/>
            <person name="Radhakrishnan G.V."/>
            <person name="Van Nieuwerburgh F."/>
            <person name="Deforce D."/>
            <person name="Chang C."/>
            <person name="Karol K.G."/>
            <person name="Hedrich R."/>
            <person name="Ulvskov P."/>
            <person name="Glockner G."/>
            <person name="Delwiche C.F."/>
            <person name="Petrasek J."/>
            <person name="Van de Peer Y."/>
            <person name="Friml J."/>
            <person name="Beilby M."/>
            <person name="Dolan L."/>
            <person name="Kohara Y."/>
            <person name="Sugano S."/>
            <person name="Fujiyama A."/>
            <person name="Delaux P.-M."/>
            <person name="Quint M."/>
            <person name="TheiBen G."/>
            <person name="Hagemann M."/>
            <person name="Harholt J."/>
            <person name="Dunand C."/>
            <person name="Zachgo S."/>
            <person name="Langdale J."/>
            <person name="Maumus F."/>
            <person name="Straeten D.V.D."/>
            <person name="Gould S.B."/>
            <person name="Rensing S.A."/>
        </authorList>
    </citation>
    <scope>NUCLEOTIDE SEQUENCE [LARGE SCALE GENOMIC DNA]</scope>
    <source>
        <strain evidence="10 11">S276</strain>
    </source>
</reference>
<dbReference type="STRING" id="69332.A0A388M1B3"/>
<dbReference type="Proteomes" id="UP000265515">
    <property type="component" value="Unassembled WGS sequence"/>
</dbReference>
<keyword evidence="11" id="KW-1185">Reference proteome</keyword>
<dbReference type="GO" id="GO:0004843">
    <property type="term" value="F:cysteine-type deubiquitinase activity"/>
    <property type="evidence" value="ECO:0007669"/>
    <property type="project" value="InterPro"/>
</dbReference>
<evidence type="ECO:0000313" key="10">
    <source>
        <dbReference type="EMBL" id="GBG88295.1"/>
    </source>
</evidence>
<evidence type="ECO:0000256" key="4">
    <source>
        <dbReference type="ARBA" id="ARBA00022786"/>
    </source>
</evidence>
<comment type="caution">
    <text evidence="10">The sequence shown here is derived from an EMBL/GenBank/DDBJ whole genome shotgun (WGS) entry which is preliminary data.</text>
</comment>
<dbReference type="Gramene" id="GBG88295">
    <property type="protein sequence ID" value="GBG88295"/>
    <property type="gene ID" value="CBR_g46861"/>
</dbReference>
<feature type="compositionally biased region" description="Polar residues" evidence="8">
    <location>
        <begin position="158"/>
        <end position="168"/>
    </location>
</feature>
<evidence type="ECO:0000313" key="11">
    <source>
        <dbReference type="Proteomes" id="UP000265515"/>
    </source>
</evidence>
<dbReference type="InterPro" id="IPR037518">
    <property type="entry name" value="MPN"/>
</dbReference>